<proteinExistence type="predicted"/>
<name>A0A7S9L335_9SPHI</name>
<sequence length="151" mass="17262">MSLSEAFPEDFRADFAKQKLKIGSVIRVFVQDTNPPKEKRFILIGQSYDKLMFASIYINSEINPNVFHSAELRSLNVELIAADREYLDHDSYADCSMIFKRNADWLLHLIKSDPSKIIGELSAEDLKEISSRIKSARTITVAEKKTFGLFL</sequence>
<organism evidence="1 2">
    <name type="scientific">Pedobacter endophyticus</name>
    <dbReference type="NCBI Taxonomy" id="2789740"/>
    <lineage>
        <taxon>Bacteria</taxon>
        <taxon>Pseudomonadati</taxon>
        <taxon>Bacteroidota</taxon>
        <taxon>Sphingobacteriia</taxon>
        <taxon>Sphingobacteriales</taxon>
        <taxon>Sphingobacteriaceae</taxon>
        <taxon>Pedobacter</taxon>
    </lineage>
</organism>
<dbReference type="RefSeq" id="WP_196101041.1">
    <property type="nucleotide sequence ID" value="NZ_CP064939.1"/>
</dbReference>
<evidence type="ECO:0000313" key="1">
    <source>
        <dbReference type="EMBL" id="QPH41604.1"/>
    </source>
</evidence>
<dbReference type="AlphaFoldDB" id="A0A7S9L335"/>
<accession>A0A7S9L335</accession>
<keyword evidence="2" id="KW-1185">Reference proteome</keyword>
<protein>
    <submittedName>
        <fullName evidence="1">Uncharacterized protein</fullName>
    </submittedName>
</protein>
<gene>
    <name evidence="1" type="ORF">IZT61_10265</name>
</gene>
<evidence type="ECO:0000313" key="2">
    <source>
        <dbReference type="Proteomes" id="UP000594759"/>
    </source>
</evidence>
<dbReference type="Proteomes" id="UP000594759">
    <property type="component" value="Chromosome"/>
</dbReference>
<reference evidence="1 2" key="1">
    <citation type="submission" date="2020-11" db="EMBL/GenBank/DDBJ databases">
        <title>Pedobacter endophytica, an endophytic bacteria isolated form Carex pumila.</title>
        <authorList>
            <person name="Peng Y."/>
            <person name="Jiang L."/>
            <person name="Lee J."/>
        </authorList>
    </citation>
    <scope>NUCLEOTIDE SEQUENCE [LARGE SCALE GENOMIC DNA]</scope>
    <source>
        <strain evidence="1 2">JBR3-12</strain>
    </source>
</reference>
<dbReference type="EMBL" id="CP064939">
    <property type="protein sequence ID" value="QPH41604.1"/>
    <property type="molecule type" value="Genomic_DNA"/>
</dbReference>
<dbReference type="KEGG" id="pex:IZT61_10265"/>